<dbReference type="EMBL" id="GBXM01080786">
    <property type="protein sequence ID" value="JAH27791.1"/>
    <property type="molecule type" value="Transcribed_RNA"/>
</dbReference>
<reference evidence="1" key="1">
    <citation type="submission" date="2014-11" db="EMBL/GenBank/DDBJ databases">
        <authorList>
            <person name="Amaro Gonzalez C."/>
        </authorList>
    </citation>
    <scope>NUCLEOTIDE SEQUENCE</scope>
</reference>
<protein>
    <submittedName>
        <fullName evidence="1">Uncharacterized protein</fullName>
    </submittedName>
</protein>
<name>A0A0E9RF92_ANGAN</name>
<reference evidence="1" key="2">
    <citation type="journal article" date="2015" name="Fish Shellfish Immunol.">
        <title>Early steps in the European eel (Anguilla anguilla)-Vibrio vulnificus interaction in the gills: Role of the RtxA13 toxin.</title>
        <authorList>
            <person name="Callol A."/>
            <person name="Pajuelo D."/>
            <person name="Ebbesson L."/>
            <person name="Teles M."/>
            <person name="MacKenzie S."/>
            <person name="Amaro C."/>
        </authorList>
    </citation>
    <scope>NUCLEOTIDE SEQUENCE</scope>
</reference>
<proteinExistence type="predicted"/>
<accession>A0A0E9RF92</accession>
<evidence type="ECO:0000313" key="1">
    <source>
        <dbReference type="EMBL" id="JAH27791.1"/>
    </source>
</evidence>
<dbReference type="AlphaFoldDB" id="A0A0E9RF92"/>
<sequence length="49" mass="5525">MSVFGEKYIFLLQREMCKLNGFSEPYSTFAIAAMFGIAVCSQLCCPLHK</sequence>
<organism evidence="1">
    <name type="scientific">Anguilla anguilla</name>
    <name type="common">European freshwater eel</name>
    <name type="synonym">Muraena anguilla</name>
    <dbReference type="NCBI Taxonomy" id="7936"/>
    <lineage>
        <taxon>Eukaryota</taxon>
        <taxon>Metazoa</taxon>
        <taxon>Chordata</taxon>
        <taxon>Craniata</taxon>
        <taxon>Vertebrata</taxon>
        <taxon>Euteleostomi</taxon>
        <taxon>Actinopterygii</taxon>
        <taxon>Neopterygii</taxon>
        <taxon>Teleostei</taxon>
        <taxon>Anguilliformes</taxon>
        <taxon>Anguillidae</taxon>
        <taxon>Anguilla</taxon>
    </lineage>
</organism>